<keyword evidence="1" id="KW-0812">Transmembrane</keyword>
<dbReference type="eggNOG" id="COG0438">
    <property type="taxonomic scope" value="Bacteria"/>
</dbReference>
<feature type="domain" description="Glycosyl transferase family 1" evidence="2">
    <location>
        <begin position="157"/>
        <end position="312"/>
    </location>
</feature>
<evidence type="ECO:0000259" key="3">
    <source>
        <dbReference type="Pfam" id="PF13439"/>
    </source>
</evidence>
<feature type="domain" description="Glycosyltransferase subfamily 4-like N-terminal" evidence="3">
    <location>
        <begin position="42"/>
        <end position="154"/>
    </location>
</feature>
<evidence type="ECO:0000259" key="2">
    <source>
        <dbReference type="Pfam" id="PF00534"/>
    </source>
</evidence>
<dbReference type="InterPro" id="IPR050194">
    <property type="entry name" value="Glycosyltransferase_grp1"/>
</dbReference>
<accession>E1X3H4</accession>
<dbReference type="InterPro" id="IPR028098">
    <property type="entry name" value="Glyco_trans_4-like_N"/>
</dbReference>
<dbReference type="HOGENOM" id="CLU_798690_0_0_7"/>
<dbReference type="PANTHER" id="PTHR45947:SF3">
    <property type="entry name" value="SULFOQUINOVOSYL TRANSFERASE SQD2"/>
    <property type="match status" value="1"/>
</dbReference>
<name>E1X3H4_HALMS</name>
<keyword evidence="5" id="KW-1185">Reference proteome</keyword>
<dbReference type="CAZy" id="GT4">
    <property type="family name" value="Glycosyltransferase Family 4"/>
</dbReference>
<gene>
    <name evidence="4" type="ordered locus">BMS_0347</name>
</gene>
<dbReference type="SUPFAM" id="SSF53756">
    <property type="entry name" value="UDP-Glycosyltransferase/glycogen phosphorylase"/>
    <property type="match status" value="1"/>
</dbReference>
<keyword evidence="4" id="KW-0808">Transferase</keyword>
<dbReference type="Pfam" id="PF13439">
    <property type="entry name" value="Glyco_transf_4"/>
    <property type="match status" value="1"/>
</dbReference>
<protein>
    <submittedName>
        <fullName evidence="4">Glycosyl transferase</fullName>
    </submittedName>
</protein>
<sequence length="347" mass="39621">MDSKSFVHYVSPRLDGEKFSVPLNCSHVSVWQWMRARPRGRGFLDSVLHSFLRSLSILWISIVSITILIRYRIRVVHVHSPMYLIVALFNKAVGGVNYITFHGSDYYRVKNKCWFRLFSKCICRVFCISPQMIDGMSNIFGESRVHIVPNGIDSNLKNNEVVKDREGFLGVGFLKNEKGFSFLIEGYAKFVGEMKSLKKEYPRLRIAGEGYLRGDLEELIKKLGLCGDVLLLGHLDIDKMSAEYLKSEFFILSSVSEGFPKVVLEAFKSGCKVVLTNVGSCSTIVGDEYPFLINHSSSDEISKALVSIVDDRSFDFRGLRRDVLFKYSWENVMSKYDDQWSNDVFDA</sequence>
<dbReference type="AlphaFoldDB" id="E1X3H4"/>
<dbReference type="EMBL" id="FQ312005">
    <property type="protein sequence ID" value="CBW25269.1"/>
    <property type="molecule type" value="Genomic_DNA"/>
</dbReference>
<evidence type="ECO:0000313" key="4">
    <source>
        <dbReference type="EMBL" id="CBW25269.1"/>
    </source>
</evidence>
<dbReference type="Pfam" id="PF00534">
    <property type="entry name" value="Glycos_transf_1"/>
    <property type="match status" value="1"/>
</dbReference>
<dbReference type="InterPro" id="IPR001296">
    <property type="entry name" value="Glyco_trans_1"/>
</dbReference>
<dbReference type="KEGG" id="bmx:BMS_0347"/>
<dbReference type="Proteomes" id="UP000008963">
    <property type="component" value="Chromosome"/>
</dbReference>
<reference evidence="5" key="1">
    <citation type="journal article" date="2013" name="ISME J.">
        <title>A small predatory core genome in the divergent marine Bacteriovorax marinus SJ and the terrestrial Bdellovibrio bacteriovorus.</title>
        <authorList>
            <person name="Crossman L.C."/>
            <person name="Chen H."/>
            <person name="Cerdeno-Tarraga A.M."/>
            <person name="Brooks K."/>
            <person name="Quail M.A."/>
            <person name="Pineiro S.A."/>
            <person name="Hobley L."/>
            <person name="Sockett R.E."/>
            <person name="Bentley S.D."/>
            <person name="Parkhill J."/>
            <person name="Williams H.N."/>
            <person name="Stine O.C."/>
        </authorList>
    </citation>
    <scope>NUCLEOTIDE SEQUENCE [LARGE SCALE GENOMIC DNA]</scope>
    <source>
        <strain evidence="5">ATCC BAA-682 / DSM 15412 / SJ</strain>
    </source>
</reference>
<keyword evidence="1" id="KW-1133">Transmembrane helix</keyword>
<feature type="transmembrane region" description="Helical" evidence="1">
    <location>
        <begin position="51"/>
        <end position="71"/>
    </location>
</feature>
<dbReference type="GO" id="GO:0016757">
    <property type="term" value="F:glycosyltransferase activity"/>
    <property type="evidence" value="ECO:0007669"/>
    <property type="project" value="InterPro"/>
</dbReference>
<organism evidence="4 5">
    <name type="scientific">Halobacteriovorax marinus (strain ATCC BAA-682 / DSM 15412 / SJ)</name>
    <name type="common">Bacteriovorax marinus</name>
    <dbReference type="NCBI Taxonomy" id="862908"/>
    <lineage>
        <taxon>Bacteria</taxon>
        <taxon>Pseudomonadati</taxon>
        <taxon>Bdellovibrionota</taxon>
        <taxon>Bacteriovoracia</taxon>
        <taxon>Bacteriovoracales</taxon>
        <taxon>Halobacteriovoraceae</taxon>
        <taxon>Halobacteriovorax</taxon>
    </lineage>
</organism>
<feature type="transmembrane region" description="Helical" evidence="1">
    <location>
        <begin position="83"/>
        <end position="101"/>
    </location>
</feature>
<dbReference type="OrthoDB" id="9792269at2"/>
<dbReference type="PATRIC" id="fig|862908.3.peg.334"/>
<evidence type="ECO:0000256" key="1">
    <source>
        <dbReference type="SAM" id="Phobius"/>
    </source>
</evidence>
<dbReference type="Gene3D" id="3.40.50.2000">
    <property type="entry name" value="Glycogen Phosphorylase B"/>
    <property type="match status" value="2"/>
</dbReference>
<evidence type="ECO:0000313" key="5">
    <source>
        <dbReference type="Proteomes" id="UP000008963"/>
    </source>
</evidence>
<dbReference type="PANTHER" id="PTHR45947">
    <property type="entry name" value="SULFOQUINOVOSYL TRANSFERASE SQD2"/>
    <property type="match status" value="1"/>
</dbReference>
<keyword evidence="1" id="KW-0472">Membrane</keyword>
<dbReference type="STRING" id="862908.BMS_0347"/>
<proteinExistence type="predicted"/>